<evidence type="ECO:0000313" key="3">
    <source>
        <dbReference type="Proteomes" id="UP000295325"/>
    </source>
</evidence>
<organism evidence="2 3">
    <name type="scientific">Fonticella tunisiensis</name>
    <dbReference type="NCBI Taxonomy" id="1096341"/>
    <lineage>
        <taxon>Bacteria</taxon>
        <taxon>Bacillati</taxon>
        <taxon>Bacillota</taxon>
        <taxon>Clostridia</taxon>
        <taxon>Eubacteriales</taxon>
        <taxon>Clostridiaceae</taxon>
        <taxon>Fonticella</taxon>
    </lineage>
</organism>
<name>A0A4R7KMA6_9CLOT</name>
<feature type="coiled-coil region" evidence="1">
    <location>
        <begin position="38"/>
        <end position="65"/>
    </location>
</feature>
<protein>
    <submittedName>
        <fullName evidence="2">Uncharacterized protein</fullName>
    </submittedName>
</protein>
<keyword evidence="1" id="KW-0175">Coiled coil</keyword>
<accession>A0A4R7KMA6</accession>
<reference evidence="2 3" key="1">
    <citation type="submission" date="2019-03" db="EMBL/GenBank/DDBJ databases">
        <title>Genomic Encyclopedia of Type Strains, Phase IV (KMG-IV): sequencing the most valuable type-strain genomes for metagenomic binning, comparative biology and taxonomic classification.</title>
        <authorList>
            <person name="Goeker M."/>
        </authorList>
    </citation>
    <scope>NUCLEOTIDE SEQUENCE [LARGE SCALE GENOMIC DNA]</scope>
    <source>
        <strain evidence="2 3">DSM 24455</strain>
    </source>
</reference>
<sequence>MMGRRVSLFTIIIVILGLVIAVESFLIFRSVFSIKGDNKKLKEYVLSLEDENKRLREENKLLGNKIDSFYNPKNSPPDTPEGWLTYRDLDEGFEVGYPDVCRIIVGGTEKDKKLSITSGAPDLKADINIVSLHKYKNPNEYIKEVYDYRIYVKESVYINNIKYYIYKLSGEKHYYVLLKNKTHIYDINSPSEEFLIRILGTFKFI</sequence>
<proteinExistence type="predicted"/>
<dbReference type="EMBL" id="SOAZ01000013">
    <property type="protein sequence ID" value="TDT56526.1"/>
    <property type="molecule type" value="Genomic_DNA"/>
</dbReference>
<dbReference type="AlphaFoldDB" id="A0A4R7KMA6"/>
<comment type="caution">
    <text evidence="2">The sequence shown here is derived from an EMBL/GenBank/DDBJ whole genome shotgun (WGS) entry which is preliminary data.</text>
</comment>
<evidence type="ECO:0000256" key="1">
    <source>
        <dbReference type="SAM" id="Coils"/>
    </source>
</evidence>
<keyword evidence="3" id="KW-1185">Reference proteome</keyword>
<evidence type="ECO:0000313" key="2">
    <source>
        <dbReference type="EMBL" id="TDT56526.1"/>
    </source>
</evidence>
<dbReference type="Proteomes" id="UP000295325">
    <property type="component" value="Unassembled WGS sequence"/>
</dbReference>
<gene>
    <name evidence="2" type="ORF">EDD71_11371</name>
</gene>